<evidence type="ECO:0000256" key="1">
    <source>
        <dbReference type="ARBA" id="ARBA00022761"/>
    </source>
</evidence>
<sequence>MQKGIAFQYAKPLLAAEVRRILPTCLGVPMELGFYTAAVAAAELNIQATVNPTLPEHPETLTLDQVMRSNLQVQAEARPSVALQTFAVIGVNTALIQAAVMAREKVHTALPGKLVVKADLPKGNVKMEVLPAAAVPDHIATVR</sequence>
<dbReference type="Gene3D" id="2.20.80.10">
    <property type="entry name" value="Lipovitellin-phosvitin complex, chain A, domain 4"/>
    <property type="match status" value="1"/>
</dbReference>
<dbReference type="InterPro" id="IPR050733">
    <property type="entry name" value="Vitellogenin/Apolipophorin"/>
</dbReference>
<dbReference type="GO" id="GO:0005319">
    <property type="term" value="F:lipid transporter activity"/>
    <property type="evidence" value="ECO:0007669"/>
    <property type="project" value="InterPro"/>
</dbReference>
<gene>
    <name evidence="4" type="ORF">C0J50_11367</name>
</gene>
<dbReference type="AlphaFoldDB" id="A0AAD5AB24"/>
<evidence type="ECO:0000313" key="4">
    <source>
        <dbReference type="EMBL" id="KAI5613399.1"/>
    </source>
</evidence>
<accession>A0AAD5AB24</accession>
<dbReference type="GO" id="GO:0071391">
    <property type="term" value="P:cellular response to estrogen stimulus"/>
    <property type="evidence" value="ECO:0007669"/>
    <property type="project" value="TreeGrafter"/>
</dbReference>
<dbReference type="Pfam" id="PF09172">
    <property type="entry name" value="Vit_open_b-sht"/>
    <property type="match status" value="1"/>
</dbReference>
<name>A0AAD5AB24_SILAS</name>
<dbReference type="PANTHER" id="PTHR23345:SF9">
    <property type="entry name" value="VITELLOGENIN-RELATED"/>
    <property type="match status" value="1"/>
</dbReference>
<protein>
    <submittedName>
        <fullName evidence="4">Vitellogenin 7</fullName>
    </submittedName>
</protein>
<evidence type="ECO:0000259" key="3">
    <source>
        <dbReference type="Pfam" id="PF09172"/>
    </source>
</evidence>
<evidence type="ECO:0000313" key="5">
    <source>
        <dbReference type="Proteomes" id="UP001205998"/>
    </source>
</evidence>
<proteinExistence type="predicted"/>
<dbReference type="EMBL" id="MU563054">
    <property type="protein sequence ID" value="KAI5613399.1"/>
    <property type="molecule type" value="Genomic_DNA"/>
</dbReference>
<dbReference type="InterPro" id="IPR015255">
    <property type="entry name" value="Vitellinogen_open_b-sht"/>
</dbReference>
<feature type="domain" description="Vitellinogen open beta-sheet" evidence="3">
    <location>
        <begin position="2"/>
        <end position="131"/>
    </location>
</feature>
<evidence type="ECO:0000256" key="2">
    <source>
        <dbReference type="ARBA" id="ARBA00023180"/>
    </source>
</evidence>
<comment type="caution">
    <text evidence="4">The sequence shown here is derived from an EMBL/GenBank/DDBJ whole genome shotgun (WGS) entry which is preliminary data.</text>
</comment>
<dbReference type="GO" id="GO:0032355">
    <property type="term" value="P:response to estradiol"/>
    <property type="evidence" value="ECO:0007669"/>
    <property type="project" value="TreeGrafter"/>
</dbReference>
<keyword evidence="2" id="KW-0325">Glycoprotein</keyword>
<dbReference type="Proteomes" id="UP001205998">
    <property type="component" value="Unassembled WGS sequence"/>
</dbReference>
<organism evidence="4 5">
    <name type="scientific">Silurus asotus</name>
    <name type="common">Amur catfish</name>
    <name type="synonym">Parasilurus asotus</name>
    <dbReference type="NCBI Taxonomy" id="30991"/>
    <lineage>
        <taxon>Eukaryota</taxon>
        <taxon>Metazoa</taxon>
        <taxon>Chordata</taxon>
        <taxon>Craniata</taxon>
        <taxon>Vertebrata</taxon>
        <taxon>Euteleostomi</taxon>
        <taxon>Actinopterygii</taxon>
        <taxon>Neopterygii</taxon>
        <taxon>Teleostei</taxon>
        <taxon>Ostariophysi</taxon>
        <taxon>Siluriformes</taxon>
        <taxon>Siluridae</taxon>
        <taxon>Silurus</taxon>
    </lineage>
</organism>
<reference evidence="4" key="1">
    <citation type="submission" date="2018-07" db="EMBL/GenBank/DDBJ databases">
        <title>Comparative genomics of catfishes provides insights into carnivory and benthic adaptation.</title>
        <authorList>
            <person name="Zhang Y."/>
            <person name="Wang D."/>
            <person name="Peng Z."/>
            <person name="Zheng S."/>
            <person name="Shao F."/>
            <person name="Tao W."/>
        </authorList>
    </citation>
    <scope>NUCLEOTIDE SEQUENCE</scope>
    <source>
        <strain evidence="4">Chongqing</strain>
    </source>
</reference>
<keyword evidence="5" id="KW-1185">Reference proteome</keyword>
<dbReference type="SUPFAM" id="SSF56968">
    <property type="entry name" value="Lipovitellin-phosvitin complex, beta-sheet shell regions"/>
    <property type="match status" value="1"/>
</dbReference>
<dbReference type="InterPro" id="IPR015819">
    <property type="entry name" value="Lipid_transp_b-sht_shell"/>
</dbReference>
<keyword evidence="1" id="KW-0758">Storage protein</keyword>
<dbReference type="PANTHER" id="PTHR23345">
    <property type="entry name" value="VITELLOGENIN-RELATED"/>
    <property type="match status" value="1"/>
</dbReference>
<dbReference type="GO" id="GO:0045735">
    <property type="term" value="F:nutrient reservoir activity"/>
    <property type="evidence" value="ECO:0007669"/>
    <property type="project" value="UniProtKB-KW"/>
</dbReference>